<dbReference type="SUPFAM" id="SSF52047">
    <property type="entry name" value="RNI-like"/>
    <property type="match status" value="1"/>
</dbReference>
<gene>
    <name evidence="1" type="ORF">EJ02DRAFT_55076</name>
</gene>
<dbReference type="AlphaFoldDB" id="A0A6A5SD65"/>
<dbReference type="OrthoDB" id="5311681at2759"/>
<sequence length="604" mass="68349">MPDTLHNLRCPHASADATSRLPPDGPITAPVHSWFTSPARSHPNAAQAKELPLHLVHLILTYLDDAGDLARITRTSRLLYYMTLPRLYERVTLRSYSEIRYVDGRPEGYGNGSPFAMGLNTLVSRNFTDYIQNFCVIGEWREHDIDDYKQGRVPDNSMVMQIVIRAALDKMKCLKAFSWQLNTPPLHTVYQGLEGRSSLTSLTIRCQTRRIPRPTTIIPPLPNLQTLVIYDIDPLCYPDDISSLLLGSKKLENLKLHWSPRMRASGEESVSLLPIFSRCITARYAIPLKRLAMYNLYTRFSSDELNDVIDPTTMTEMTMINSMGSSDPITAFLDNSWKVHNNRPTPKNLTMLRTDNAEKDGTMVMSRLTGLERLYFISNRQGKVAWNPDSTVVSPVSSSTTTSGMNDGTMNANGTPSGADQQCRDAGGEYLAIIQTKHHTMRNLLLSDRWQLSDDALFKLCQSCPDLEQLGFSCLVPPLESMRQIVALMPKLWAIRFLIRPNSEFCDKMDSMDPEMHVFALATESWRPEYKNLKYLGLGDDMVFKLGGVYFPPKGRNKIPEGQENSMNAKRAGPIRRVELVSRDSVRHVEIWGMDSTEFDPTFP</sequence>
<organism evidence="1 2">
    <name type="scientific">Clathrospora elynae</name>
    <dbReference type="NCBI Taxonomy" id="706981"/>
    <lineage>
        <taxon>Eukaryota</taxon>
        <taxon>Fungi</taxon>
        <taxon>Dikarya</taxon>
        <taxon>Ascomycota</taxon>
        <taxon>Pezizomycotina</taxon>
        <taxon>Dothideomycetes</taxon>
        <taxon>Pleosporomycetidae</taxon>
        <taxon>Pleosporales</taxon>
        <taxon>Diademaceae</taxon>
        <taxon>Clathrospora</taxon>
    </lineage>
</organism>
<dbReference type="EMBL" id="ML976137">
    <property type="protein sequence ID" value="KAF1937488.1"/>
    <property type="molecule type" value="Genomic_DNA"/>
</dbReference>
<name>A0A6A5SD65_9PLEO</name>
<evidence type="ECO:0000313" key="2">
    <source>
        <dbReference type="Proteomes" id="UP000800038"/>
    </source>
</evidence>
<proteinExistence type="predicted"/>
<dbReference type="Proteomes" id="UP000800038">
    <property type="component" value="Unassembled WGS sequence"/>
</dbReference>
<evidence type="ECO:0008006" key="3">
    <source>
        <dbReference type="Google" id="ProtNLM"/>
    </source>
</evidence>
<dbReference type="Gene3D" id="3.80.10.10">
    <property type="entry name" value="Ribonuclease Inhibitor"/>
    <property type="match status" value="1"/>
</dbReference>
<keyword evidence="2" id="KW-1185">Reference proteome</keyword>
<evidence type="ECO:0000313" key="1">
    <source>
        <dbReference type="EMBL" id="KAF1937488.1"/>
    </source>
</evidence>
<protein>
    <recommendedName>
        <fullName evidence="3">F-box domain-containing protein</fullName>
    </recommendedName>
</protein>
<dbReference type="InterPro" id="IPR032675">
    <property type="entry name" value="LRR_dom_sf"/>
</dbReference>
<accession>A0A6A5SD65</accession>
<reference evidence="1" key="1">
    <citation type="journal article" date="2020" name="Stud. Mycol.">
        <title>101 Dothideomycetes genomes: a test case for predicting lifestyles and emergence of pathogens.</title>
        <authorList>
            <person name="Haridas S."/>
            <person name="Albert R."/>
            <person name="Binder M."/>
            <person name="Bloem J."/>
            <person name="Labutti K."/>
            <person name="Salamov A."/>
            <person name="Andreopoulos B."/>
            <person name="Baker S."/>
            <person name="Barry K."/>
            <person name="Bills G."/>
            <person name="Bluhm B."/>
            <person name="Cannon C."/>
            <person name="Castanera R."/>
            <person name="Culley D."/>
            <person name="Daum C."/>
            <person name="Ezra D."/>
            <person name="Gonzalez J."/>
            <person name="Henrissat B."/>
            <person name="Kuo A."/>
            <person name="Liang C."/>
            <person name="Lipzen A."/>
            <person name="Lutzoni F."/>
            <person name="Magnuson J."/>
            <person name="Mondo S."/>
            <person name="Nolan M."/>
            <person name="Ohm R."/>
            <person name="Pangilinan J."/>
            <person name="Park H.-J."/>
            <person name="Ramirez L."/>
            <person name="Alfaro M."/>
            <person name="Sun H."/>
            <person name="Tritt A."/>
            <person name="Yoshinaga Y."/>
            <person name="Zwiers L.-H."/>
            <person name="Turgeon B."/>
            <person name="Goodwin S."/>
            <person name="Spatafora J."/>
            <person name="Crous P."/>
            <person name="Grigoriev I."/>
        </authorList>
    </citation>
    <scope>NUCLEOTIDE SEQUENCE</scope>
    <source>
        <strain evidence="1">CBS 161.51</strain>
    </source>
</reference>